<dbReference type="EMBL" id="JAURUE010000002">
    <property type="protein sequence ID" value="MDP9615415.1"/>
    <property type="molecule type" value="Genomic_DNA"/>
</dbReference>
<sequence length="70" mass="7505">MSSIGVVWFRSTHALIRCFTYALRVAEMVGREPVPFGQAYPSAHPPPAEAVTSEDDGWSAAADATSRQGP</sequence>
<protein>
    <submittedName>
        <fullName evidence="2">Uncharacterized protein</fullName>
    </submittedName>
</protein>
<dbReference type="Proteomes" id="UP001234880">
    <property type="component" value="Unassembled WGS sequence"/>
</dbReference>
<accession>A0ABT9L3X5</accession>
<keyword evidence="3" id="KW-1185">Reference proteome</keyword>
<evidence type="ECO:0000313" key="2">
    <source>
        <dbReference type="EMBL" id="MDP9615415.1"/>
    </source>
</evidence>
<reference evidence="2 3" key="1">
    <citation type="submission" date="2023-07" db="EMBL/GenBank/DDBJ databases">
        <title>Sequencing the genomes of 1000 actinobacteria strains.</title>
        <authorList>
            <person name="Klenk H.-P."/>
        </authorList>
    </citation>
    <scope>NUCLEOTIDE SEQUENCE [LARGE SCALE GENOMIC DNA]</scope>
    <source>
        <strain evidence="2 3">DSM 41600</strain>
    </source>
</reference>
<name>A0ABT9L3X5_9ACTN</name>
<evidence type="ECO:0000313" key="3">
    <source>
        <dbReference type="Proteomes" id="UP001234880"/>
    </source>
</evidence>
<gene>
    <name evidence="2" type="ORF">JOF35_007753</name>
</gene>
<organism evidence="2 3">
    <name type="scientific">Streptomyces demainii</name>
    <dbReference type="NCBI Taxonomy" id="588122"/>
    <lineage>
        <taxon>Bacteria</taxon>
        <taxon>Bacillati</taxon>
        <taxon>Actinomycetota</taxon>
        <taxon>Actinomycetes</taxon>
        <taxon>Kitasatosporales</taxon>
        <taxon>Streptomycetaceae</taxon>
        <taxon>Streptomyces</taxon>
    </lineage>
</organism>
<feature type="region of interest" description="Disordered" evidence="1">
    <location>
        <begin position="39"/>
        <end position="70"/>
    </location>
</feature>
<comment type="caution">
    <text evidence="2">The sequence shown here is derived from an EMBL/GenBank/DDBJ whole genome shotgun (WGS) entry which is preliminary data.</text>
</comment>
<proteinExistence type="predicted"/>
<evidence type="ECO:0000256" key="1">
    <source>
        <dbReference type="SAM" id="MobiDB-lite"/>
    </source>
</evidence>